<dbReference type="EMBL" id="JAJAPX010000001">
    <property type="protein sequence ID" value="MCB4806752.1"/>
    <property type="molecule type" value="Genomic_DNA"/>
</dbReference>
<sequence>MKKITAFLLLLLCLASFGQEDEQNKNFKKVTETETYSTRYSDGKKHISTSEINEYYYNKQGKITQNKRKTFYKNEPYISTRTTYFYNTNNKIDYTETIILEDSLKYRTLYTYQNGEIYKKTTSYTRNNNLTNYNESYNYNLQNELITCVFLYSVMDLYTENLRRNLITTFTYNKKGQMIESDWTKSDSTYKYDRIVHVRNRKGLRTKDKIFNKNNKHLKTVNFKYEFDDKNNWIIMKHYEKRQLTKAIYREIEYYE</sequence>
<feature type="chain" id="PRO_5040986983" description="YD repeat-containing protein" evidence="1">
    <location>
        <begin position="19"/>
        <end position="256"/>
    </location>
</feature>
<reference evidence="2" key="1">
    <citation type="submission" date="2021-10" db="EMBL/GenBank/DDBJ databases">
        <title>Tamlana sargassums sp. nov., and Tamlana laminarinivorans sp. nov., two new bacteria isolated from the brown alga.</title>
        <authorList>
            <person name="Li J."/>
        </authorList>
    </citation>
    <scope>NUCLEOTIDE SEQUENCE</scope>
    <source>
        <strain evidence="2">62-3</strain>
    </source>
</reference>
<organism evidence="2 3">
    <name type="scientific">Neotamlana sargassicola</name>
    <dbReference type="NCBI Taxonomy" id="2883125"/>
    <lineage>
        <taxon>Bacteria</taxon>
        <taxon>Pseudomonadati</taxon>
        <taxon>Bacteroidota</taxon>
        <taxon>Flavobacteriia</taxon>
        <taxon>Flavobacteriales</taxon>
        <taxon>Flavobacteriaceae</taxon>
        <taxon>Neotamlana</taxon>
    </lineage>
</organism>
<dbReference type="RefSeq" id="WP_226694250.1">
    <property type="nucleotide sequence ID" value="NZ_JAJAPX010000001.1"/>
</dbReference>
<comment type="caution">
    <text evidence="2">The sequence shown here is derived from an EMBL/GenBank/DDBJ whole genome shotgun (WGS) entry which is preliminary data.</text>
</comment>
<proteinExistence type="predicted"/>
<evidence type="ECO:0000256" key="1">
    <source>
        <dbReference type="SAM" id="SignalP"/>
    </source>
</evidence>
<dbReference type="Proteomes" id="UP001139286">
    <property type="component" value="Unassembled WGS sequence"/>
</dbReference>
<feature type="signal peptide" evidence="1">
    <location>
        <begin position="1"/>
        <end position="18"/>
    </location>
</feature>
<keyword evidence="1" id="KW-0732">Signal</keyword>
<accession>A0A9X1L359</accession>
<evidence type="ECO:0008006" key="4">
    <source>
        <dbReference type="Google" id="ProtNLM"/>
    </source>
</evidence>
<keyword evidence="3" id="KW-1185">Reference proteome</keyword>
<dbReference type="AlphaFoldDB" id="A0A9X1L359"/>
<protein>
    <recommendedName>
        <fullName evidence="4">YD repeat-containing protein</fullName>
    </recommendedName>
</protein>
<gene>
    <name evidence="2" type="ORF">LG651_00705</name>
</gene>
<evidence type="ECO:0000313" key="3">
    <source>
        <dbReference type="Proteomes" id="UP001139286"/>
    </source>
</evidence>
<name>A0A9X1L359_9FLAO</name>
<evidence type="ECO:0000313" key="2">
    <source>
        <dbReference type="EMBL" id="MCB4806752.1"/>
    </source>
</evidence>